<dbReference type="Proteomes" id="UP000746747">
    <property type="component" value="Unassembled WGS sequence"/>
</dbReference>
<protein>
    <submittedName>
        <fullName evidence="3">Uncharacterized protein</fullName>
    </submittedName>
</protein>
<proteinExistence type="predicted"/>
<feature type="region of interest" description="Disordered" evidence="1">
    <location>
        <begin position="28"/>
        <end position="48"/>
    </location>
</feature>
<dbReference type="EMBL" id="CAKAEH010001212">
    <property type="protein sequence ID" value="CAG9533145.1"/>
    <property type="molecule type" value="Genomic_DNA"/>
</dbReference>
<reference evidence="3" key="1">
    <citation type="submission" date="2021-09" db="EMBL/GenBank/DDBJ databases">
        <authorList>
            <consortium name="Pathogen Informatics"/>
        </authorList>
    </citation>
    <scope>NUCLEOTIDE SEQUENCE</scope>
</reference>
<keyword evidence="2" id="KW-0472">Membrane</keyword>
<evidence type="ECO:0000256" key="1">
    <source>
        <dbReference type="SAM" id="MobiDB-lite"/>
    </source>
</evidence>
<comment type="caution">
    <text evidence="3">The sequence shown here is derived from an EMBL/GenBank/DDBJ whole genome shotgun (WGS) entry which is preliminary data.</text>
</comment>
<keyword evidence="4" id="KW-1185">Reference proteome</keyword>
<dbReference type="OrthoDB" id="10262308at2759"/>
<evidence type="ECO:0000313" key="4">
    <source>
        <dbReference type="Proteomes" id="UP000746747"/>
    </source>
</evidence>
<accession>A0A8J2Q9I6</accession>
<evidence type="ECO:0000313" key="3">
    <source>
        <dbReference type="EMBL" id="CAG9533145.1"/>
    </source>
</evidence>
<feature type="compositionally biased region" description="Polar residues" evidence="1">
    <location>
        <begin position="33"/>
        <end position="48"/>
    </location>
</feature>
<sequence length="185" mass="20811">MGANDGGDYIQNFSAILGKVLRRTKNKKPLISNDPSSTAIQRQPQTASIPAKVSKQTKNFKFSESKAYFGIDKRKPLDETIVVASQSYLEALDSAAHKRKVVVSFLSSFAAICFYFWYSRRDCDGFLNAPKYEVVPTLKRYALRQQIKEAHKSGKDTTYLKAALEYVDVEEAVYRAEEGAFTLDS</sequence>
<keyword evidence="2" id="KW-0812">Transmembrane</keyword>
<keyword evidence="2" id="KW-1133">Transmembrane helix</keyword>
<dbReference type="AlphaFoldDB" id="A0A8J2Q9I6"/>
<gene>
    <name evidence="3" type="ORF">CJOHNSTONI_LOCUS3400</name>
</gene>
<evidence type="ECO:0000256" key="2">
    <source>
        <dbReference type="SAM" id="Phobius"/>
    </source>
</evidence>
<feature type="transmembrane region" description="Helical" evidence="2">
    <location>
        <begin position="101"/>
        <end position="118"/>
    </location>
</feature>
<organism evidence="3 4">
    <name type="scientific">Cercopithifilaria johnstoni</name>
    <dbReference type="NCBI Taxonomy" id="2874296"/>
    <lineage>
        <taxon>Eukaryota</taxon>
        <taxon>Metazoa</taxon>
        <taxon>Ecdysozoa</taxon>
        <taxon>Nematoda</taxon>
        <taxon>Chromadorea</taxon>
        <taxon>Rhabditida</taxon>
        <taxon>Spirurina</taxon>
        <taxon>Spiruromorpha</taxon>
        <taxon>Filarioidea</taxon>
        <taxon>Onchocercidae</taxon>
        <taxon>Cercopithifilaria</taxon>
    </lineage>
</organism>
<name>A0A8J2Q9I6_9BILA</name>